<dbReference type="Proteomes" id="UP000019849">
    <property type="component" value="Unassembled WGS sequence"/>
</dbReference>
<reference evidence="3 5" key="1">
    <citation type="submission" date="2014-02" db="EMBL/GenBank/DDBJ databases">
        <title>Aquamicrobium defluvii Genome sequencing.</title>
        <authorList>
            <person name="Wang X."/>
        </authorList>
    </citation>
    <scope>NUCLEOTIDE SEQUENCE [LARGE SCALE GENOMIC DNA]</scope>
    <source>
        <strain evidence="3 5">W13Z1</strain>
    </source>
</reference>
<dbReference type="Gene3D" id="3.10.310.50">
    <property type="match status" value="1"/>
</dbReference>
<reference evidence="4 6" key="2">
    <citation type="submission" date="2019-03" db="EMBL/GenBank/DDBJ databases">
        <title>Genomic Encyclopedia of Type Strains, Phase IV (KMG-IV): sequencing the most valuable type-strain genomes for metagenomic binning, comparative biology and taxonomic classification.</title>
        <authorList>
            <person name="Goeker M."/>
        </authorList>
    </citation>
    <scope>NUCLEOTIDE SEQUENCE [LARGE SCALE GENOMIC DNA]</scope>
    <source>
        <strain evidence="4 6">DSM 11603</strain>
    </source>
</reference>
<keyword evidence="1" id="KW-0472">Membrane</keyword>
<comment type="caution">
    <text evidence="3">The sequence shown here is derived from an EMBL/GenBank/DDBJ whole genome shotgun (WGS) entry which is preliminary data.</text>
</comment>
<evidence type="ECO:0000313" key="3">
    <source>
        <dbReference type="EMBL" id="EXL05941.1"/>
    </source>
</evidence>
<dbReference type="AlphaFoldDB" id="A0A011UIF0"/>
<dbReference type="EMBL" id="SNZF01000040">
    <property type="protein sequence ID" value="TDR30779.1"/>
    <property type="molecule type" value="Genomic_DNA"/>
</dbReference>
<feature type="domain" description="TPM" evidence="2">
    <location>
        <begin position="121"/>
        <end position="189"/>
    </location>
</feature>
<protein>
    <submittedName>
        <fullName evidence="4">Putative membrane protein</fullName>
    </submittedName>
</protein>
<organism evidence="3 5">
    <name type="scientific">Aquamicrobium defluvii</name>
    <dbReference type="NCBI Taxonomy" id="69279"/>
    <lineage>
        <taxon>Bacteria</taxon>
        <taxon>Pseudomonadati</taxon>
        <taxon>Pseudomonadota</taxon>
        <taxon>Alphaproteobacteria</taxon>
        <taxon>Hyphomicrobiales</taxon>
        <taxon>Phyllobacteriaceae</taxon>
        <taxon>Aquamicrobium</taxon>
    </lineage>
</organism>
<evidence type="ECO:0000259" key="2">
    <source>
        <dbReference type="Pfam" id="PF04536"/>
    </source>
</evidence>
<evidence type="ECO:0000313" key="6">
    <source>
        <dbReference type="Proteomes" id="UP000294958"/>
    </source>
</evidence>
<dbReference type="eggNOG" id="COG3762">
    <property type="taxonomic scope" value="Bacteria"/>
</dbReference>
<accession>A0A011UIF0</accession>
<evidence type="ECO:0000313" key="4">
    <source>
        <dbReference type="EMBL" id="TDR30779.1"/>
    </source>
</evidence>
<gene>
    <name evidence="3" type="ORF">BG36_06915</name>
    <name evidence="4" type="ORF">DES43_1408</name>
</gene>
<keyword evidence="1" id="KW-1133">Transmembrane helix</keyword>
<dbReference type="OrthoDB" id="5825388at2"/>
<dbReference type="PANTHER" id="PTHR30373:SF8">
    <property type="entry name" value="BLL7265 PROTEIN"/>
    <property type="match status" value="1"/>
</dbReference>
<dbReference type="EMBL" id="JENY01000018">
    <property type="protein sequence ID" value="EXL05941.1"/>
    <property type="molecule type" value="Genomic_DNA"/>
</dbReference>
<keyword evidence="6" id="KW-1185">Reference proteome</keyword>
<evidence type="ECO:0000313" key="5">
    <source>
        <dbReference type="Proteomes" id="UP000019849"/>
    </source>
</evidence>
<feature type="transmembrane region" description="Helical" evidence="1">
    <location>
        <begin position="75"/>
        <end position="96"/>
    </location>
</feature>
<sequence>MATRPIGEAGRERVAAAIREAESKTDGEIYCVVARQSDGYFFPAACMAMLGILLASLAVAFMSEYWWVSIRLPHFILKQIAAVAAVLAILWLVPALRIHLVPWQMRHRAASNNARRQFLGRNVHRTAARTGVLIFVSLAERYAEVIADVGIDSRVDPAVWEETVADLTDHARQDRLADGFVRAVGSVGRVLALHFPASPDNRNELDDHLIEI</sequence>
<proteinExistence type="predicted"/>
<dbReference type="RefSeq" id="WP_035027394.1">
    <property type="nucleotide sequence ID" value="NZ_KK073890.1"/>
</dbReference>
<dbReference type="Pfam" id="PF04536">
    <property type="entry name" value="TPM_phosphatase"/>
    <property type="match status" value="1"/>
</dbReference>
<dbReference type="STRING" id="69279.BG36_06915"/>
<name>A0A011UIF0_9HYPH</name>
<feature type="transmembrane region" description="Helical" evidence="1">
    <location>
        <begin position="40"/>
        <end position="63"/>
    </location>
</feature>
<dbReference type="PATRIC" id="fig|69279.3.peg.2768"/>
<dbReference type="HOGENOM" id="CLU_086382_0_0_5"/>
<dbReference type="Proteomes" id="UP000294958">
    <property type="component" value="Unassembled WGS sequence"/>
</dbReference>
<dbReference type="InterPro" id="IPR007621">
    <property type="entry name" value="TPM_dom"/>
</dbReference>
<keyword evidence="1" id="KW-0812">Transmembrane</keyword>
<dbReference type="PANTHER" id="PTHR30373">
    <property type="entry name" value="UPF0603 PROTEIN YGCG"/>
    <property type="match status" value="1"/>
</dbReference>
<evidence type="ECO:0000256" key="1">
    <source>
        <dbReference type="SAM" id="Phobius"/>
    </source>
</evidence>